<organism evidence="3 4">
    <name type="scientific">Johnsonella ignava ATCC 51276</name>
    <dbReference type="NCBI Taxonomy" id="679200"/>
    <lineage>
        <taxon>Bacteria</taxon>
        <taxon>Bacillati</taxon>
        <taxon>Bacillota</taxon>
        <taxon>Clostridia</taxon>
        <taxon>Lachnospirales</taxon>
        <taxon>Lachnospiraceae</taxon>
        <taxon>Johnsonella</taxon>
    </lineage>
</organism>
<name>G5GL03_9FIRM</name>
<proteinExistence type="predicted"/>
<dbReference type="InterPro" id="IPR010982">
    <property type="entry name" value="Lambda_DNA-bd_dom_sf"/>
</dbReference>
<keyword evidence="1" id="KW-0238">DNA-binding</keyword>
<dbReference type="PANTHER" id="PTHR46558:SF11">
    <property type="entry name" value="HTH-TYPE TRANSCRIPTIONAL REGULATOR XRE"/>
    <property type="match status" value="1"/>
</dbReference>
<keyword evidence="4" id="KW-1185">Reference proteome</keyword>
<feature type="domain" description="HTH cro/C1-type" evidence="2">
    <location>
        <begin position="7"/>
        <end position="61"/>
    </location>
</feature>
<dbReference type="AlphaFoldDB" id="G5GL03"/>
<evidence type="ECO:0000259" key="2">
    <source>
        <dbReference type="PROSITE" id="PS50943"/>
    </source>
</evidence>
<dbReference type="PROSITE" id="PS50943">
    <property type="entry name" value="HTH_CROC1"/>
    <property type="match status" value="1"/>
</dbReference>
<dbReference type="Pfam" id="PF01381">
    <property type="entry name" value="HTH_3"/>
    <property type="match status" value="1"/>
</dbReference>
<gene>
    <name evidence="3" type="ORF">HMPREF9333_02248</name>
</gene>
<dbReference type="GO" id="GO:0003677">
    <property type="term" value="F:DNA binding"/>
    <property type="evidence" value="ECO:0007669"/>
    <property type="project" value="UniProtKB-KW"/>
</dbReference>
<dbReference type="Proteomes" id="UP000003011">
    <property type="component" value="Unassembled WGS sequence"/>
</dbReference>
<dbReference type="STRING" id="679200.HMPREF9333_02248"/>
<comment type="caution">
    <text evidence="3">The sequence shown here is derived from an EMBL/GenBank/DDBJ whole genome shotgun (WGS) entry which is preliminary data.</text>
</comment>
<protein>
    <recommendedName>
        <fullName evidence="2">HTH cro/C1-type domain-containing protein</fullName>
    </recommendedName>
</protein>
<evidence type="ECO:0000313" key="3">
    <source>
        <dbReference type="EMBL" id="EHI54606.1"/>
    </source>
</evidence>
<evidence type="ECO:0000256" key="1">
    <source>
        <dbReference type="ARBA" id="ARBA00023125"/>
    </source>
</evidence>
<dbReference type="HOGENOM" id="CLU_066192_4_2_9"/>
<dbReference type="PANTHER" id="PTHR46558">
    <property type="entry name" value="TRACRIPTIONAL REGULATORY PROTEIN-RELATED-RELATED"/>
    <property type="match status" value="1"/>
</dbReference>
<reference evidence="3 4" key="1">
    <citation type="submission" date="2011-08" db="EMBL/GenBank/DDBJ databases">
        <title>The Genome Sequence of Johnsonella ignava ATCC 51276.</title>
        <authorList>
            <consortium name="The Broad Institute Genome Sequencing Platform"/>
            <person name="Earl A."/>
            <person name="Ward D."/>
            <person name="Feldgarden M."/>
            <person name="Gevers D."/>
            <person name="Izard J."/>
            <person name="Blanton J.M."/>
            <person name="Baranova O.V."/>
            <person name="Dewhirst F.E."/>
            <person name="Young S.K."/>
            <person name="Zeng Q."/>
            <person name="Gargeya S."/>
            <person name="Fitzgerald M."/>
            <person name="Haas B."/>
            <person name="Abouelleil A."/>
            <person name="Alvarado L."/>
            <person name="Arachchi H.M."/>
            <person name="Berlin A."/>
            <person name="Brown A."/>
            <person name="Chapman S.B."/>
            <person name="Chen Z."/>
            <person name="Dunbar C."/>
            <person name="Freedman E."/>
            <person name="Gearin G."/>
            <person name="Gellesch M."/>
            <person name="Goldberg J."/>
            <person name="Griggs A."/>
            <person name="Gujja S."/>
            <person name="Heiman D."/>
            <person name="Howarth C."/>
            <person name="Larson L."/>
            <person name="Lui A."/>
            <person name="MacDonald P.J.P."/>
            <person name="Montmayeur A."/>
            <person name="Murphy C."/>
            <person name="Neiman D."/>
            <person name="Pearson M."/>
            <person name="Priest M."/>
            <person name="Roberts A."/>
            <person name="Saif S."/>
            <person name="Shea T."/>
            <person name="Shenoy N."/>
            <person name="Sisk P."/>
            <person name="Stolte C."/>
            <person name="Sykes S."/>
            <person name="Wortman J."/>
            <person name="Nusbaum C."/>
            <person name="Birren B."/>
        </authorList>
    </citation>
    <scope>NUCLEOTIDE SEQUENCE [LARGE SCALE GENOMIC DNA]</scope>
    <source>
        <strain evidence="3 4">ATCC 51276</strain>
    </source>
</reference>
<accession>G5GL03</accession>
<dbReference type="CDD" id="cd00093">
    <property type="entry name" value="HTH_XRE"/>
    <property type="match status" value="1"/>
</dbReference>
<dbReference type="InterPro" id="IPR001387">
    <property type="entry name" value="Cro/C1-type_HTH"/>
</dbReference>
<dbReference type="Gene3D" id="1.10.260.40">
    <property type="entry name" value="lambda repressor-like DNA-binding domains"/>
    <property type="match status" value="1"/>
</dbReference>
<dbReference type="SMART" id="SM00530">
    <property type="entry name" value="HTH_XRE"/>
    <property type="match status" value="1"/>
</dbReference>
<dbReference type="EMBL" id="ACZL01000052">
    <property type="protein sequence ID" value="EHI54606.1"/>
    <property type="molecule type" value="Genomic_DNA"/>
</dbReference>
<dbReference type="SUPFAM" id="SSF47413">
    <property type="entry name" value="lambda repressor-like DNA-binding domains"/>
    <property type="match status" value="1"/>
</dbReference>
<dbReference type="eggNOG" id="COG1476">
    <property type="taxonomic scope" value="Bacteria"/>
</dbReference>
<evidence type="ECO:0000313" key="4">
    <source>
        <dbReference type="Proteomes" id="UP000003011"/>
    </source>
</evidence>
<sequence>MSQLKNLKLLREKANMSQSQLASIVHVSQQTICKYEHGESEAGYETLTKISNIFDVPIEFLVNDEISIDKYDSDNHPVILTDMEEECLKLFRHLEPSSKKLILELCRRLDPKENL</sequence>